<name>A0A2H3JXM8_WOLCO</name>
<protein>
    <submittedName>
        <fullName evidence="1">Uncharacterized protein</fullName>
    </submittedName>
</protein>
<gene>
    <name evidence="1" type="ORF">WOLCODRAFT_26104</name>
</gene>
<keyword evidence="2" id="KW-1185">Reference proteome</keyword>
<accession>A0A2H3JXM8</accession>
<reference evidence="1 2" key="1">
    <citation type="journal article" date="2012" name="Science">
        <title>The Paleozoic origin of enzymatic lignin decomposition reconstructed from 31 fungal genomes.</title>
        <authorList>
            <person name="Floudas D."/>
            <person name="Binder M."/>
            <person name="Riley R."/>
            <person name="Barry K."/>
            <person name="Blanchette R.A."/>
            <person name="Henrissat B."/>
            <person name="Martinez A.T."/>
            <person name="Otillar R."/>
            <person name="Spatafora J.W."/>
            <person name="Yadav J.S."/>
            <person name="Aerts A."/>
            <person name="Benoit I."/>
            <person name="Boyd A."/>
            <person name="Carlson A."/>
            <person name="Copeland A."/>
            <person name="Coutinho P.M."/>
            <person name="de Vries R.P."/>
            <person name="Ferreira P."/>
            <person name="Findley K."/>
            <person name="Foster B."/>
            <person name="Gaskell J."/>
            <person name="Glotzer D."/>
            <person name="Gorecki P."/>
            <person name="Heitman J."/>
            <person name="Hesse C."/>
            <person name="Hori C."/>
            <person name="Igarashi K."/>
            <person name="Jurgens J.A."/>
            <person name="Kallen N."/>
            <person name="Kersten P."/>
            <person name="Kohler A."/>
            <person name="Kuees U."/>
            <person name="Kumar T.K.A."/>
            <person name="Kuo A."/>
            <person name="LaButti K."/>
            <person name="Larrondo L.F."/>
            <person name="Lindquist E."/>
            <person name="Ling A."/>
            <person name="Lombard V."/>
            <person name="Lucas S."/>
            <person name="Lundell T."/>
            <person name="Martin R."/>
            <person name="McLaughlin D.J."/>
            <person name="Morgenstern I."/>
            <person name="Morin E."/>
            <person name="Murat C."/>
            <person name="Nagy L.G."/>
            <person name="Nolan M."/>
            <person name="Ohm R.A."/>
            <person name="Patyshakuliyeva A."/>
            <person name="Rokas A."/>
            <person name="Ruiz-Duenas F.J."/>
            <person name="Sabat G."/>
            <person name="Salamov A."/>
            <person name="Samejima M."/>
            <person name="Schmutz J."/>
            <person name="Slot J.C."/>
            <person name="St John F."/>
            <person name="Stenlid J."/>
            <person name="Sun H."/>
            <person name="Sun S."/>
            <person name="Syed K."/>
            <person name="Tsang A."/>
            <person name="Wiebenga A."/>
            <person name="Young D."/>
            <person name="Pisabarro A."/>
            <person name="Eastwood D.C."/>
            <person name="Martin F."/>
            <person name="Cullen D."/>
            <person name="Grigoriev I.V."/>
            <person name="Hibbett D.S."/>
        </authorList>
    </citation>
    <scope>NUCLEOTIDE SEQUENCE [LARGE SCALE GENOMIC DNA]</scope>
    <source>
        <strain evidence="1 2">MD-104</strain>
    </source>
</reference>
<sequence length="71" mass="8271">MTSDAVKERRDMLRDDFDGRRRRYIRLRPFTSSRNLGARSARRAKDVSALSAMCRHTPKAKQCQNILYGLV</sequence>
<proteinExistence type="predicted"/>
<dbReference type="AlphaFoldDB" id="A0A2H3JXM8"/>
<dbReference type="Proteomes" id="UP000218811">
    <property type="component" value="Unassembled WGS sequence"/>
</dbReference>
<evidence type="ECO:0000313" key="2">
    <source>
        <dbReference type="Proteomes" id="UP000218811"/>
    </source>
</evidence>
<evidence type="ECO:0000313" key="1">
    <source>
        <dbReference type="EMBL" id="PCH43659.1"/>
    </source>
</evidence>
<dbReference type="EMBL" id="KB468146">
    <property type="protein sequence ID" value="PCH43659.1"/>
    <property type="molecule type" value="Genomic_DNA"/>
</dbReference>
<organism evidence="1 2">
    <name type="scientific">Wolfiporia cocos (strain MD-104)</name>
    <name type="common">Brown rot fungus</name>
    <dbReference type="NCBI Taxonomy" id="742152"/>
    <lineage>
        <taxon>Eukaryota</taxon>
        <taxon>Fungi</taxon>
        <taxon>Dikarya</taxon>
        <taxon>Basidiomycota</taxon>
        <taxon>Agaricomycotina</taxon>
        <taxon>Agaricomycetes</taxon>
        <taxon>Polyporales</taxon>
        <taxon>Phaeolaceae</taxon>
        <taxon>Wolfiporia</taxon>
    </lineage>
</organism>